<protein>
    <recommendedName>
        <fullName evidence="1">Retrotransposon gag domain-containing protein</fullName>
    </recommendedName>
</protein>
<keyword evidence="3" id="KW-1185">Reference proteome</keyword>
<dbReference type="EMBL" id="CP133612">
    <property type="protein sequence ID" value="WMV09160.1"/>
    <property type="molecule type" value="Genomic_DNA"/>
</dbReference>
<organism evidence="2 3">
    <name type="scientific">Solanum verrucosum</name>
    <dbReference type="NCBI Taxonomy" id="315347"/>
    <lineage>
        <taxon>Eukaryota</taxon>
        <taxon>Viridiplantae</taxon>
        <taxon>Streptophyta</taxon>
        <taxon>Embryophyta</taxon>
        <taxon>Tracheophyta</taxon>
        <taxon>Spermatophyta</taxon>
        <taxon>Magnoliopsida</taxon>
        <taxon>eudicotyledons</taxon>
        <taxon>Gunneridae</taxon>
        <taxon>Pentapetalae</taxon>
        <taxon>asterids</taxon>
        <taxon>lamiids</taxon>
        <taxon>Solanales</taxon>
        <taxon>Solanaceae</taxon>
        <taxon>Solanoideae</taxon>
        <taxon>Solaneae</taxon>
        <taxon>Solanum</taxon>
    </lineage>
</organism>
<dbReference type="AlphaFoldDB" id="A0AAF0TDD9"/>
<evidence type="ECO:0000259" key="1">
    <source>
        <dbReference type="Pfam" id="PF03732"/>
    </source>
</evidence>
<dbReference type="Pfam" id="PF03732">
    <property type="entry name" value="Retrotrans_gag"/>
    <property type="match status" value="1"/>
</dbReference>
<feature type="domain" description="Retrotransposon gag" evidence="1">
    <location>
        <begin position="6"/>
        <end position="86"/>
    </location>
</feature>
<name>A0AAF0TDD9_SOLVR</name>
<dbReference type="PANTHER" id="PTHR33223:SF11">
    <property type="entry name" value="ELEMENT PROTEIN, PUTATIVE-RELATED"/>
    <property type="match status" value="1"/>
</dbReference>
<evidence type="ECO:0000313" key="2">
    <source>
        <dbReference type="EMBL" id="WMV09160.1"/>
    </source>
</evidence>
<reference evidence="2" key="1">
    <citation type="submission" date="2023-08" db="EMBL/GenBank/DDBJ databases">
        <title>A de novo genome assembly of Solanum verrucosum Schlechtendal, a Mexican diploid species geographically isolated from the other diploid A-genome species in potato relatives.</title>
        <authorList>
            <person name="Hosaka K."/>
        </authorList>
    </citation>
    <scope>NUCLEOTIDE SEQUENCE</scope>
    <source>
        <tissue evidence="2">Young leaves</tissue>
    </source>
</reference>
<evidence type="ECO:0000313" key="3">
    <source>
        <dbReference type="Proteomes" id="UP001234989"/>
    </source>
</evidence>
<gene>
    <name evidence="2" type="ORF">MTR67_002545</name>
</gene>
<proteinExistence type="predicted"/>
<dbReference type="Proteomes" id="UP001234989">
    <property type="component" value="Chromosome 1"/>
</dbReference>
<sequence length="197" mass="22892">MGEGCKWLAELPRDSITSWEELITAFQVRFIPFSKMMTFWDNIQSFKRLEGEPIHETWLQFKKLVLQCQTHGLPDNILLQYFYRSLDLMNKGVAAQRSPRVLMQQPYVIATQLLDGMTKINREWYTPEDHVSPLTFKLTKEHIEKDKERDQNMANMMTQLDILAKNVMGTGTKSVNDVGFGGVTSKKPSLKRCTMRK</sequence>
<accession>A0AAF0TDD9</accession>
<dbReference type="InterPro" id="IPR005162">
    <property type="entry name" value="Retrotrans_gag_dom"/>
</dbReference>
<dbReference type="PANTHER" id="PTHR33223">
    <property type="entry name" value="CCHC-TYPE DOMAIN-CONTAINING PROTEIN"/>
    <property type="match status" value="1"/>
</dbReference>